<dbReference type="OrthoDB" id="10262413at2759"/>
<dbReference type="GO" id="GO:0004029">
    <property type="term" value="F:aldehyde dehydrogenase (NAD+) activity"/>
    <property type="evidence" value="ECO:0007669"/>
    <property type="project" value="TreeGrafter"/>
</dbReference>
<organism evidence="2 3">
    <name type="scientific">Bifiguratus adelaidae</name>
    <dbReference type="NCBI Taxonomy" id="1938954"/>
    <lineage>
        <taxon>Eukaryota</taxon>
        <taxon>Fungi</taxon>
        <taxon>Fungi incertae sedis</taxon>
        <taxon>Mucoromycota</taxon>
        <taxon>Mucoromycotina</taxon>
        <taxon>Endogonomycetes</taxon>
        <taxon>Endogonales</taxon>
        <taxon>Endogonales incertae sedis</taxon>
        <taxon>Bifiguratus</taxon>
    </lineage>
</organism>
<sequence length="313" mass="35032">MDLRDVFITGTTGYIGEEVANAFRKASHRVYGLCRNQAKASTLAKNEIIPVHGDLGQPEAWIDIAKKCPIVIHCGSDYSNYDVDTITTDAILNGLMSTSSSTPSLFVYTSGINVYKGSPHKPDHRIEEDTAELDEDGSAFLPARIRNEKKVLSVHERSNGKVHGVVLRPGYVYGRKTRHFVSHWANIHEGKAPQIRGIPDLIWSEIHIDDLVRAYLLVCTPSVRQNIVGQAFHLVDESRYTNRSIAETYARIAGYEGNIEVVDVSHIPVAKAGQKYLVCSTEKAKLLMGFECHRRLMLDDLQVLYDAWKARLN</sequence>
<evidence type="ECO:0000313" key="2">
    <source>
        <dbReference type="EMBL" id="OZJ05605.1"/>
    </source>
</evidence>
<dbReference type="InterPro" id="IPR051783">
    <property type="entry name" value="NAD(P)-dependent_oxidoreduct"/>
</dbReference>
<dbReference type="Pfam" id="PF01370">
    <property type="entry name" value="Epimerase"/>
    <property type="match status" value="1"/>
</dbReference>
<dbReference type="PANTHER" id="PTHR48079">
    <property type="entry name" value="PROTEIN YEEZ"/>
    <property type="match status" value="1"/>
</dbReference>
<dbReference type="AlphaFoldDB" id="A0A261Y4S0"/>
<protein>
    <recommendedName>
        <fullName evidence="1">NAD-dependent epimerase/dehydratase domain-containing protein</fullName>
    </recommendedName>
</protein>
<dbReference type="PANTHER" id="PTHR48079:SF6">
    <property type="entry name" value="NAD(P)-BINDING DOMAIN-CONTAINING PROTEIN-RELATED"/>
    <property type="match status" value="1"/>
</dbReference>
<proteinExistence type="predicted"/>
<evidence type="ECO:0000259" key="1">
    <source>
        <dbReference type="Pfam" id="PF01370"/>
    </source>
</evidence>
<accession>A0A261Y4S0</accession>
<gene>
    <name evidence="2" type="ORF">BZG36_01489</name>
</gene>
<keyword evidence="3" id="KW-1185">Reference proteome</keyword>
<comment type="caution">
    <text evidence="2">The sequence shown here is derived from an EMBL/GenBank/DDBJ whole genome shotgun (WGS) entry which is preliminary data.</text>
</comment>
<dbReference type="InterPro" id="IPR036291">
    <property type="entry name" value="NAD(P)-bd_dom_sf"/>
</dbReference>
<dbReference type="Proteomes" id="UP000242875">
    <property type="component" value="Unassembled WGS sequence"/>
</dbReference>
<feature type="domain" description="NAD-dependent epimerase/dehydratase" evidence="1">
    <location>
        <begin position="6"/>
        <end position="220"/>
    </location>
</feature>
<reference evidence="2 3" key="1">
    <citation type="journal article" date="2017" name="Mycologia">
        <title>Bifiguratus adelaidae, gen. et sp. nov., a new member of Mucoromycotina in endophytic and soil-dwelling habitats.</title>
        <authorList>
            <person name="Torres-Cruz T.J."/>
            <person name="Billingsley Tobias T.L."/>
            <person name="Almatruk M."/>
            <person name="Hesse C."/>
            <person name="Kuske C.R."/>
            <person name="Desiro A."/>
            <person name="Benucci G.M."/>
            <person name="Bonito G."/>
            <person name="Stajich J.E."/>
            <person name="Dunlap C."/>
            <person name="Arnold A.E."/>
            <person name="Porras-Alfaro A."/>
        </authorList>
    </citation>
    <scope>NUCLEOTIDE SEQUENCE [LARGE SCALE GENOMIC DNA]</scope>
    <source>
        <strain evidence="2 3">AZ0501</strain>
    </source>
</reference>
<dbReference type="InterPro" id="IPR001509">
    <property type="entry name" value="Epimerase_deHydtase"/>
</dbReference>
<evidence type="ECO:0000313" key="3">
    <source>
        <dbReference type="Proteomes" id="UP000242875"/>
    </source>
</evidence>
<dbReference type="GO" id="GO:0005737">
    <property type="term" value="C:cytoplasm"/>
    <property type="evidence" value="ECO:0007669"/>
    <property type="project" value="TreeGrafter"/>
</dbReference>
<dbReference type="SUPFAM" id="SSF51735">
    <property type="entry name" value="NAD(P)-binding Rossmann-fold domains"/>
    <property type="match status" value="1"/>
</dbReference>
<name>A0A261Y4S0_9FUNG</name>
<dbReference type="Gene3D" id="3.40.50.720">
    <property type="entry name" value="NAD(P)-binding Rossmann-like Domain"/>
    <property type="match status" value="1"/>
</dbReference>
<dbReference type="EMBL" id="MVBO01000012">
    <property type="protein sequence ID" value="OZJ05605.1"/>
    <property type="molecule type" value="Genomic_DNA"/>
</dbReference>